<sequence>MKNLSRILTIICPILFSFSAIAQSNFSFQKKISLKGSGGWDYMLLDSQKSRLFVSHDDRVHVIDLNSYKETKTIKNLHGAHHIEIAPTFNKLFISNGDNNTVTVYNYSSLDSITTIAVGNENPDPMCYDDFSKKLYVFCDNNKSVIIDPKNNKITGSIALGGAPDFAFSNHKGFIYNNLEGSDETIIIDVKQQKVIKRFPLPKGAAPTGLALDDQNKRLFAICRGINKMVVLDSEKGTMIMQFPIGGNDDGIHFDKDRKLIFCSAGAGKVIVIKQLSKDNYVVSKQFNTHFGAKTMEYNKSKNELYFSAADRVKNSDKLSPDNFGVYVFKITDK</sequence>
<proteinExistence type="predicted"/>
<protein>
    <submittedName>
        <fullName evidence="2">YncE family protein</fullName>
    </submittedName>
</protein>
<dbReference type="PANTHER" id="PTHR47197">
    <property type="entry name" value="PROTEIN NIRF"/>
    <property type="match status" value="1"/>
</dbReference>
<dbReference type="InterPro" id="IPR015943">
    <property type="entry name" value="WD40/YVTN_repeat-like_dom_sf"/>
</dbReference>
<dbReference type="SUPFAM" id="SSF51004">
    <property type="entry name" value="C-terminal (heme d1) domain of cytochrome cd1-nitrite reductase"/>
    <property type="match status" value="1"/>
</dbReference>
<keyword evidence="1" id="KW-0732">Signal</keyword>
<feature type="chain" id="PRO_5047056508" evidence="1">
    <location>
        <begin position="23"/>
        <end position="334"/>
    </location>
</feature>
<evidence type="ECO:0000313" key="3">
    <source>
        <dbReference type="Proteomes" id="UP000660024"/>
    </source>
</evidence>
<comment type="caution">
    <text evidence="2">The sequence shown here is derived from an EMBL/GenBank/DDBJ whole genome shotgun (WGS) entry which is preliminary data.</text>
</comment>
<organism evidence="2 3">
    <name type="scientific">Pedobacter segetis</name>
    <dbReference type="NCBI Taxonomy" id="2793069"/>
    <lineage>
        <taxon>Bacteria</taxon>
        <taxon>Pseudomonadati</taxon>
        <taxon>Bacteroidota</taxon>
        <taxon>Sphingobacteriia</taxon>
        <taxon>Sphingobacteriales</taxon>
        <taxon>Sphingobacteriaceae</taxon>
        <taxon>Pedobacter</taxon>
    </lineage>
</organism>
<keyword evidence="3" id="KW-1185">Reference proteome</keyword>
<evidence type="ECO:0000256" key="1">
    <source>
        <dbReference type="SAM" id="SignalP"/>
    </source>
</evidence>
<dbReference type="Gene3D" id="2.130.10.10">
    <property type="entry name" value="YVTN repeat-like/Quinoprotein amine dehydrogenase"/>
    <property type="match status" value="1"/>
</dbReference>
<dbReference type="RefSeq" id="WP_200585988.1">
    <property type="nucleotide sequence ID" value="NZ_JAEHFY010000012.1"/>
</dbReference>
<dbReference type="InterPro" id="IPR011048">
    <property type="entry name" value="Haem_d1_sf"/>
</dbReference>
<dbReference type="PANTHER" id="PTHR47197:SF3">
    <property type="entry name" value="DIHYDRO-HEME D1 DEHYDROGENASE"/>
    <property type="match status" value="1"/>
</dbReference>
<gene>
    <name evidence="2" type="ORF">I5M32_09410</name>
</gene>
<name>A0ABS1BJU9_9SPHI</name>
<accession>A0ABS1BJU9</accession>
<dbReference type="InterPro" id="IPR051200">
    <property type="entry name" value="Host-pathogen_enzymatic-act"/>
</dbReference>
<evidence type="ECO:0000313" key="2">
    <source>
        <dbReference type="EMBL" id="MBK0383174.1"/>
    </source>
</evidence>
<feature type="signal peptide" evidence="1">
    <location>
        <begin position="1"/>
        <end position="22"/>
    </location>
</feature>
<reference evidence="2 3" key="1">
    <citation type="submission" date="2020-12" db="EMBL/GenBank/DDBJ databases">
        <title>Bacterial novel species Pedobacter sp. SD-b isolated from soil.</title>
        <authorList>
            <person name="Jung H.-Y."/>
        </authorList>
    </citation>
    <scope>NUCLEOTIDE SEQUENCE [LARGE SCALE GENOMIC DNA]</scope>
    <source>
        <strain evidence="2 3">SD-b</strain>
    </source>
</reference>
<dbReference type="Proteomes" id="UP000660024">
    <property type="component" value="Unassembled WGS sequence"/>
</dbReference>
<dbReference type="EMBL" id="JAEHFY010000012">
    <property type="protein sequence ID" value="MBK0383174.1"/>
    <property type="molecule type" value="Genomic_DNA"/>
</dbReference>